<dbReference type="Gene3D" id="1.20.120.1200">
    <property type="entry name" value="NADH-ubiquinone/plastoquinone oxidoreductase chain 6, subunit NuoJ"/>
    <property type="match status" value="1"/>
</dbReference>
<comment type="caution">
    <text evidence="3">The sequence shown here is derived from an EMBL/GenBank/DDBJ whole genome shotgun (WGS) entry which is preliminary data.</text>
</comment>
<dbReference type="OrthoDB" id="3401830at2"/>
<evidence type="ECO:0000256" key="1">
    <source>
        <dbReference type="RuleBase" id="RU004429"/>
    </source>
</evidence>
<keyword evidence="1" id="KW-0472">Membrane</keyword>
<dbReference type="InterPro" id="IPR042106">
    <property type="entry name" value="Nuo/plastoQ_OxRdtase_6_NuoJ"/>
</dbReference>
<feature type="transmembrane region" description="Helical" evidence="1">
    <location>
        <begin position="6"/>
        <end position="23"/>
    </location>
</feature>
<evidence type="ECO:0000313" key="3">
    <source>
        <dbReference type="EMBL" id="RNL51950.1"/>
    </source>
</evidence>
<proteinExistence type="inferred from homology"/>
<protein>
    <recommendedName>
        <fullName evidence="1">NADH-quinone oxidoreductase subunit J</fullName>
        <ecNumber evidence="1">7.1.1.-</ecNumber>
    </recommendedName>
</protein>
<name>A0A3N0BSG1_9MICC</name>
<feature type="transmembrane region" description="Helical" evidence="1">
    <location>
        <begin position="52"/>
        <end position="75"/>
    </location>
</feature>
<dbReference type="Proteomes" id="UP000273807">
    <property type="component" value="Unassembled WGS sequence"/>
</dbReference>
<dbReference type="GO" id="GO:0008137">
    <property type="term" value="F:NADH dehydrogenase (ubiquinone) activity"/>
    <property type="evidence" value="ECO:0007669"/>
    <property type="project" value="UniProtKB-UniRule"/>
</dbReference>
<keyword evidence="4" id="KW-1185">Reference proteome</keyword>
<sequence>MLSAILFIVLAVVAIAAGVVVFRTDSMARATYALAVSFVAVGIMLLQFELEYIGVITILMMVMEMAIMAIFMIMFMGMNPALMPMDMVHNKKASAGIAVGVFVVLTAGILLADWPARRGVPAADLTASLGEAIMGSKMLVMLTVSPVLFATLVSALVLANPRGRYAPYPLVPAELEKDDGDTHPDGDSEDHDAGHGSHAGHTDEKSPGDQHQHPGGAHS</sequence>
<comment type="catalytic activity">
    <reaction evidence="1">
        <text>a quinone + NADH + 5 H(+)(in) = a quinol + NAD(+) + 4 H(+)(out)</text>
        <dbReference type="Rhea" id="RHEA:57888"/>
        <dbReference type="ChEBI" id="CHEBI:15378"/>
        <dbReference type="ChEBI" id="CHEBI:24646"/>
        <dbReference type="ChEBI" id="CHEBI:57540"/>
        <dbReference type="ChEBI" id="CHEBI:57945"/>
        <dbReference type="ChEBI" id="CHEBI:132124"/>
    </reaction>
</comment>
<feature type="compositionally biased region" description="Basic and acidic residues" evidence="2">
    <location>
        <begin position="180"/>
        <end position="212"/>
    </location>
</feature>
<keyword evidence="1" id="KW-0874">Quinone</keyword>
<comment type="similarity">
    <text evidence="1">Belongs to the complex I subunit 6 family.</text>
</comment>
<feature type="region of interest" description="Disordered" evidence="2">
    <location>
        <begin position="174"/>
        <end position="219"/>
    </location>
</feature>
<dbReference type="AlphaFoldDB" id="A0A3N0BSG1"/>
<evidence type="ECO:0000256" key="2">
    <source>
        <dbReference type="SAM" id="MobiDB-lite"/>
    </source>
</evidence>
<gene>
    <name evidence="3" type="ORF">D7003_14505</name>
</gene>
<dbReference type="GO" id="GO:0048038">
    <property type="term" value="F:quinone binding"/>
    <property type="evidence" value="ECO:0007669"/>
    <property type="project" value="UniProtKB-UniRule"/>
</dbReference>
<dbReference type="Pfam" id="PF00499">
    <property type="entry name" value="Oxidored_q3"/>
    <property type="match status" value="1"/>
</dbReference>
<dbReference type="EMBL" id="RBED01000115">
    <property type="protein sequence ID" value="RNL51950.1"/>
    <property type="molecule type" value="Genomic_DNA"/>
</dbReference>
<keyword evidence="1" id="KW-0520">NAD</keyword>
<comment type="subcellular location">
    <subcellularLocation>
        <location evidence="1">Cell membrane</location>
        <topology evidence="1">Multi-pass membrane protein</topology>
    </subcellularLocation>
</comment>
<feature type="transmembrane region" description="Helical" evidence="1">
    <location>
        <begin position="30"/>
        <end position="46"/>
    </location>
</feature>
<dbReference type="InterPro" id="IPR001457">
    <property type="entry name" value="NADH_UbQ/plastoQ_OxRdtase_su6"/>
</dbReference>
<feature type="transmembrane region" description="Helical" evidence="1">
    <location>
        <begin position="95"/>
        <end position="112"/>
    </location>
</feature>
<evidence type="ECO:0000313" key="4">
    <source>
        <dbReference type="Proteomes" id="UP000273807"/>
    </source>
</evidence>
<comment type="function">
    <text evidence="1">NDH-1 shuttles electrons from NADH, via FMN and iron-sulfur (Fe-S) centers, to quinones in the respiratory chain. Couples the redox reaction to proton translocation (for every two electrons transferred, four hydrogen ions are translocated across the cytoplasmic membrane), and thus conserves the redox energy in a proton gradient.</text>
</comment>
<keyword evidence="1" id="KW-0812">Transmembrane</keyword>
<dbReference type="GO" id="GO:0005886">
    <property type="term" value="C:plasma membrane"/>
    <property type="evidence" value="ECO:0007669"/>
    <property type="project" value="UniProtKB-SubCell"/>
</dbReference>
<feature type="transmembrane region" description="Helical" evidence="1">
    <location>
        <begin position="138"/>
        <end position="159"/>
    </location>
</feature>
<dbReference type="EC" id="7.1.1.-" evidence="1"/>
<reference evidence="3 4" key="1">
    <citation type="submission" date="2018-10" db="EMBL/GenBank/DDBJ databases">
        <title>Genome sequencing of Arthrobacter oryzae TNB02.</title>
        <authorList>
            <person name="Cho Y.-J."/>
            <person name="Cho A."/>
            <person name="Kim O.-S."/>
        </authorList>
    </citation>
    <scope>NUCLEOTIDE SEQUENCE [LARGE SCALE GENOMIC DNA]</scope>
    <source>
        <strain evidence="3 4">TNB02</strain>
    </source>
</reference>
<dbReference type="RefSeq" id="WP_123256134.1">
    <property type="nucleotide sequence ID" value="NZ_RBED01000115.1"/>
</dbReference>
<accession>A0A3N0BSG1</accession>
<keyword evidence="1" id="KW-1003">Cell membrane</keyword>
<keyword evidence="1" id="KW-1133">Transmembrane helix</keyword>
<organism evidence="3 4">
    <name type="scientific">Arthrobacter oryzae</name>
    <dbReference type="NCBI Taxonomy" id="409290"/>
    <lineage>
        <taxon>Bacteria</taxon>
        <taxon>Bacillati</taxon>
        <taxon>Actinomycetota</taxon>
        <taxon>Actinomycetes</taxon>
        <taxon>Micrococcales</taxon>
        <taxon>Micrococcaceae</taxon>
        <taxon>Arthrobacter</taxon>
    </lineage>
</organism>